<dbReference type="InterPro" id="IPR036236">
    <property type="entry name" value="Znf_C2H2_sf"/>
</dbReference>
<evidence type="ECO:0000259" key="12">
    <source>
        <dbReference type="PROSITE" id="PS50097"/>
    </source>
</evidence>
<dbReference type="FunFam" id="3.30.160.60:FF:001370">
    <property type="entry name" value="Zinc finger protein"/>
    <property type="match status" value="1"/>
</dbReference>
<dbReference type="Gene3D" id="1.25.40.420">
    <property type="match status" value="1"/>
</dbReference>
<feature type="domain" description="C2H2-type" evidence="13">
    <location>
        <begin position="555"/>
        <end position="583"/>
    </location>
</feature>
<dbReference type="SMART" id="SM00225">
    <property type="entry name" value="BTB"/>
    <property type="match status" value="1"/>
</dbReference>
<feature type="domain" description="C2H2-type" evidence="13">
    <location>
        <begin position="497"/>
        <end position="526"/>
    </location>
</feature>
<dbReference type="SUPFAM" id="SSF57667">
    <property type="entry name" value="beta-beta-alpha zinc fingers"/>
    <property type="match status" value="4"/>
</dbReference>
<evidence type="ECO:0000259" key="13">
    <source>
        <dbReference type="PROSITE" id="PS50157"/>
    </source>
</evidence>
<dbReference type="PROSITE" id="PS50097">
    <property type="entry name" value="BTB"/>
    <property type="match status" value="1"/>
</dbReference>
<keyword evidence="5 11" id="KW-0863">Zinc-finger</keyword>
<dbReference type="WBParaSite" id="TMUE_0000000880.1">
    <property type="protein sequence ID" value="TMUE_0000000880.1"/>
    <property type="gene ID" value="WBGene00296803"/>
</dbReference>
<dbReference type="SMART" id="SM00875">
    <property type="entry name" value="BACK"/>
    <property type="match status" value="1"/>
</dbReference>
<evidence type="ECO:0000256" key="9">
    <source>
        <dbReference type="ARBA" id="ARBA00023163"/>
    </source>
</evidence>
<dbReference type="Pfam" id="PF00096">
    <property type="entry name" value="zf-C2H2"/>
    <property type="match status" value="5"/>
</dbReference>
<evidence type="ECO:0000256" key="4">
    <source>
        <dbReference type="ARBA" id="ARBA00022737"/>
    </source>
</evidence>
<keyword evidence="8" id="KW-0238">DNA-binding</keyword>
<dbReference type="PROSITE" id="PS00028">
    <property type="entry name" value="ZINC_FINGER_C2H2_1"/>
    <property type="match status" value="5"/>
</dbReference>
<dbReference type="SMART" id="SM00355">
    <property type="entry name" value="ZnF_C2H2"/>
    <property type="match status" value="8"/>
</dbReference>
<dbReference type="GO" id="GO:0008270">
    <property type="term" value="F:zinc ion binding"/>
    <property type="evidence" value="ECO:0007669"/>
    <property type="project" value="UniProtKB-KW"/>
</dbReference>
<evidence type="ECO:0000256" key="1">
    <source>
        <dbReference type="ARBA" id="ARBA00004123"/>
    </source>
</evidence>
<dbReference type="Gene3D" id="3.30.160.60">
    <property type="entry name" value="Classic Zinc Finger"/>
    <property type="match status" value="5"/>
</dbReference>
<dbReference type="GO" id="GO:0003690">
    <property type="term" value="F:double-stranded DNA binding"/>
    <property type="evidence" value="ECO:0007669"/>
    <property type="project" value="UniProtKB-ARBA"/>
</dbReference>
<keyword evidence="6" id="KW-0862">Zinc</keyword>
<evidence type="ECO:0000256" key="2">
    <source>
        <dbReference type="ARBA" id="ARBA00006991"/>
    </source>
</evidence>
<dbReference type="InterPro" id="IPR011705">
    <property type="entry name" value="BACK"/>
</dbReference>
<dbReference type="Pfam" id="PF00651">
    <property type="entry name" value="BTB"/>
    <property type="match status" value="1"/>
</dbReference>
<dbReference type="PROSITE" id="PS50157">
    <property type="entry name" value="ZINC_FINGER_C2H2_2"/>
    <property type="match status" value="6"/>
</dbReference>
<keyword evidence="10" id="KW-0539">Nucleus</keyword>
<dbReference type="Pfam" id="PF07707">
    <property type="entry name" value="BACK"/>
    <property type="match status" value="1"/>
</dbReference>
<evidence type="ECO:0000313" key="14">
    <source>
        <dbReference type="Proteomes" id="UP000046395"/>
    </source>
</evidence>
<feature type="domain" description="C2H2-type" evidence="13">
    <location>
        <begin position="442"/>
        <end position="469"/>
    </location>
</feature>
<keyword evidence="9" id="KW-0804">Transcription</keyword>
<dbReference type="AlphaFoldDB" id="A0A5S6Q0V9"/>
<name>A0A5S6Q0V9_TRIMR</name>
<feature type="domain" description="C2H2-type" evidence="13">
    <location>
        <begin position="527"/>
        <end position="554"/>
    </location>
</feature>
<dbReference type="InterPro" id="IPR013087">
    <property type="entry name" value="Znf_C2H2_type"/>
</dbReference>
<feature type="domain" description="BTB" evidence="12">
    <location>
        <begin position="30"/>
        <end position="95"/>
    </location>
</feature>
<feature type="domain" description="C2H2-type" evidence="13">
    <location>
        <begin position="470"/>
        <end position="497"/>
    </location>
</feature>
<evidence type="ECO:0000256" key="8">
    <source>
        <dbReference type="ARBA" id="ARBA00023125"/>
    </source>
</evidence>
<keyword evidence="14" id="KW-1185">Reference proteome</keyword>
<feature type="domain" description="C2H2-type" evidence="13">
    <location>
        <begin position="413"/>
        <end position="435"/>
    </location>
</feature>
<evidence type="ECO:0000256" key="3">
    <source>
        <dbReference type="ARBA" id="ARBA00022723"/>
    </source>
</evidence>
<evidence type="ECO:0000256" key="11">
    <source>
        <dbReference type="PROSITE-ProRule" id="PRU00042"/>
    </source>
</evidence>
<evidence type="ECO:0000256" key="10">
    <source>
        <dbReference type="ARBA" id="ARBA00023242"/>
    </source>
</evidence>
<evidence type="ECO:0000256" key="7">
    <source>
        <dbReference type="ARBA" id="ARBA00023015"/>
    </source>
</evidence>
<dbReference type="InterPro" id="IPR000210">
    <property type="entry name" value="BTB/POZ_dom"/>
</dbReference>
<evidence type="ECO:0000256" key="6">
    <source>
        <dbReference type="ARBA" id="ARBA00022833"/>
    </source>
</evidence>
<evidence type="ECO:0000256" key="5">
    <source>
        <dbReference type="ARBA" id="ARBA00022771"/>
    </source>
</evidence>
<sequence length="717" mass="81289">MFSPFEYVDPESPSQLVSALVAQRKEGHFCDIAFIVRGTRLTAHHTVLAIGSSYFCQAQFKHSKRPHIIRLRSCTANVFERFLDYMYTGHISLTRESISDLLYFADIFGVSKLKDLCSGYLQDHIAIESLFFVRRLAETFSLSDLLIRCDLFITENADRVLTESTDALKLPMEKAFGLFTQCKPVASMQTLVNFLLRWVSFDLSGRQGYLDYLLANIQLNVTNASYIDSIRPMQLRDLSELYLSMLKQNGASGEIVRTLCQPENIALPSTSSPSPVGEVFLLSASPSAKVVCQQPISGSINDLPRANISQDVQPLCGKTVVGRLPRHKCPECDYSCNSMVRIRQHCHAVHGTKRIFECIVCKYTCDYVRQYYRHMRSHFKGPPFDCERCSHKTKRIRDAILHYSSCSLNEMPFRCTICGVGLRSKAALNAHLTKHDEVLKKNVCSICHRSFRSSGDVRRHLAKHGNERPYKCEECGYTTKYPSDMTSHKRTHSGQLFRCTYEGCTYKATKRSHYEGHLRIHSDSRPFACATCGKNFIERSHLTRHQLTHRTDKPFHCPICPYSSVRRDKLKEHMKRLHKGEPMKELIEAQQTEALSKETLTELDGDEEDRLLTDCPTGMLETTAKDNRAENFSDFCFAPFDIGNGFDLFNWNSTISNHDPLLPQFNFPTLHSPPSSPLSVVASGFGMSDLPSPSFSVCADLQPRPVSLPSMAETLEL</sequence>
<dbReference type="PANTHER" id="PTHR24379">
    <property type="entry name" value="KRAB AND ZINC FINGER DOMAIN-CONTAINING"/>
    <property type="match status" value="1"/>
</dbReference>
<keyword evidence="7" id="KW-0805">Transcription regulation</keyword>
<comment type="subcellular location">
    <subcellularLocation>
        <location evidence="1">Nucleus</location>
    </subcellularLocation>
</comment>
<dbReference type="PANTHER" id="PTHR24379:SF121">
    <property type="entry name" value="C2H2-TYPE DOMAIN-CONTAINING PROTEIN"/>
    <property type="match status" value="1"/>
</dbReference>
<keyword evidence="3" id="KW-0479">Metal-binding</keyword>
<comment type="similarity">
    <text evidence="2">Belongs to the krueppel C2H2-type zinc-finger protein family.</text>
</comment>
<keyword evidence="4" id="KW-0677">Repeat</keyword>
<dbReference type="InterPro" id="IPR011333">
    <property type="entry name" value="SKP1/BTB/POZ_sf"/>
</dbReference>
<dbReference type="Gene3D" id="3.30.710.10">
    <property type="entry name" value="Potassium Channel Kv1.1, Chain A"/>
    <property type="match status" value="1"/>
</dbReference>
<reference evidence="15" key="1">
    <citation type="submission" date="2019-12" db="UniProtKB">
        <authorList>
            <consortium name="WormBaseParasite"/>
        </authorList>
    </citation>
    <scope>IDENTIFICATION</scope>
</reference>
<proteinExistence type="inferred from homology"/>
<dbReference type="STRING" id="70415.A0A5S6Q0V9"/>
<dbReference type="FunFam" id="3.30.160.60:FF:000620">
    <property type="entry name" value="Zinc finger protein 263"/>
    <property type="match status" value="1"/>
</dbReference>
<organism evidence="14 15">
    <name type="scientific">Trichuris muris</name>
    <name type="common">Mouse whipworm</name>
    <dbReference type="NCBI Taxonomy" id="70415"/>
    <lineage>
        <taxon>Eukaryota</taxon>
        <taxon>Metazoa</taxon>
        <taxon>Ecdysozoa</taxon>
        <taxon>Nematoda</taxon>
        <taxon>Enoplea</taxon>
        <taxon>Dorylaimia</taxon>
        <taxon>Trichinellida</taxon>
        <taxon>Trichuridae</taxon>
        <taxon>Trichuris</taxon>
    </lineage>
</organism>
<protein>
    <submittedName>
        <fullName evidence="15">BTB domain-containing protein</fullName>
    </submittedName>
</protein>
<accession>A0A5S6Q0V9</accession>
<dbReference type="SUPFAM" id="SSF54695">
    <property type="entry name" value="POZ domain"/>
    <property type="match status" value="1"/>
</dbReference>
<evidence type="ECO:0000313" key="15">
    <source>
        <dbReference type="WBParaSite" id="TMUE_0000000880.1"/>
    </source>
</evidence>
<dbReference type="GO" id="GO:0005634">
    <property type="term" value="C:nucleus"/>
    <property type="evidence" value="ECO:0007669"/>
    <property type="project" value="UniProtKB-SubCell"/>
</dbReference>
<dbReference type="Proteomes" id="UP000046395">
    <property type="component" value="Unassembled WGS sequence"/>
</dbReference>